<dbReference type="KEGG" id="rdp:RD2015_48"/>
<dbReference type="Pfam" id="PF09791">
    <property type="entry name" value="Oxidored-like"/>
    <property type="match status" value="1"/>
</dbReference>
<keyword evidence="2" id="KW-1185">Reference proteome</keyword>
<sequence length="86" mass="9622">MQGTFPLRRHNVVMSTPAPSLPLLDAAADLAADPMPQPPPEPDFDACCGNGCDPCIFDLHDLEMDRYRQALRAWRERHPDATPQRP</sequence>
<evidence type="ECO:0000313" key="2">
    <source>
        <dbReference type="Proteomes" id="UP000060699"/>
    </source>
</evidence>
<reference evidence="1 2" key="1">
    <citation type="submission" date="2015-12" db="EMBL/GenBank/DDBJ databases">
        <title>Complete genome of Roseateles depolymerans KCTC 42856.</title>
        <authorList>
            <person name="Kim K.M."/>
        </authorList>
    </citation>
    <scope>NUCLEOTIDE SEQUENCE [LARGE SCALE GENOMIC DNA]</scope>
    <source>
        <strain evidence="1 2">KCTC 42856</strain>
    </source>
</reference>
<name>A0A0U3MJP3_9BURK</name>
<organism evidence="1 2">
    <name type="scientific">Roseateles depolymerans</name>
    <dbReference type="NCBI Taxonomy" id="76731"/>
    <lineage>
        <taxon>Bacteria</taxon>
        <taxon>Pseudomonadati</taxon>
        <taxon>Pseudomonadota</taxon>
        <taxon>Betaproteobacteria</taxon>
        <taxon>Burkholderiales</taxon>
        <taxon>Sphaerotilaceae</taxon>
        <taxon>Roseateles</taxon>
    </lineage>
</organism>
<evidence type="ECO:0000313" key="1">
    <source>
        <dbReference type="EMBL" id="ALV04554.1"/>
    </source>
</evidence>
<dbReference type="EMBL" id="CP013729">
    <property type="protein sequence ID" value="ALV04554.1"/>
    <property type="molecule type" value="Genomic_DNA"/>
</dbReference>
<dbReference type="Proteomes" id="UP000060699">
    <property type="component" value="Chromosome"/>
</dbReference>
<dbReference type="InterPro" id="IPR019180">
    <property type="entry name" value="Oxidoreductase-like_N"/>
</dbReference>
<accession>A0A0U3MJP3</accession>
<gene>
    <name evidence="1" type="ORF">RD2015_48</name>
</gene>
<protein>
    <submittedName>
        <fullName evidence="1">Uncharacterized protein</fullName>
    </submittedName>
</protein>
<dbReference type="AlphaFoldDB" id="A0A0U3MJP3"/>
<dbReference type="STRING" id="76731.RD2015_48"/>
<proteinExistence type="predicted"/>